<comment type="caution">
    <text evidence="1">The sequence shown here is derived from an EMBL/GenBank/DDBJ whole genome shotgun (WGS) entry which is preliminary data.</text>
</comment>
<keyword evidence="2" id="KW-1185">Reference proteome</keyword>
<evidence type="ECO:0000313" key="2">
    <source>
        <dbReference type="Proteomes" id="UP001153332"/>
    </source>
</evidence>
<organism evidence="1 2">
    <name type="scientific">Lasiodiplodia mahajangana</name>
    <dbReference type="NCBI Taxonomy" id="1108764"/>
    <lineage>
        <taxon>Eukaryota</taxon>
        <taxon>Fungi</taxon>
        <taxon>Dikarya</taxon>
        <taxon>Ascomycota</taxon>
        <taxon>Pezizomycotina</taxon>
        <taxon>Dothideomycetes</taxon>
        <taxon>Dothideomycetes incertae sedis</taxon>
        <taxon>Botryosphaeriales</taxon>
        <taxon>Botryosphaeriaceae</taxon>
        <taxon>Lasiodiplodia</taxon>
    </lineage>
</organism>
<sequence>MPSATSSKRSRRVAFNEDASADEYTVTETAASSSLRNETQRKKARLSSGNSGRKPHRAIDAGDSDGDEPMVEAEDEATPPPATHASRNVPPSLATTMPPTTPLSRASLASTSCATSSYMSSSGPY</sequence>
<reference evidence="1" key="1">
    <citation type="submission" date="2022-12" db="EMBL/GenBank/DDBJ databases">
        <title>Genome Sequence of Lasiodiplodia mahajangana.</title>
        <authorList>
            <person name="Buettner E."/>
        </authorList>
    </citation>
    <scope>NUCLEOTIDE SEQUENCE</scope>
    <source>
        <strain evidence="1">VT137</strain>
    </source>
</reference>
<accession>A0ACC2JRJ8</accession>
<dbReference type="Proteomes" id="UP001153332">
    <property type="component" value="Unassembled WGS sequence"/>
</dbReference>
<proteinExistence type="predicted"/>
<protein>
    <submittedName>
        <fullName evidence="1">Uncharacterized protein</fullName>
    </submittedName>
</protein>
<evidence type="ECO:0000313" key="1">
    <source>
        <dbReference type="EMBL" id="KAJ8130060.1"/>
    </source>
</evidence>
<name>A0ACC2JRJ8_9PEZI</name>
<dbReference type="EMBL" id="JAPUUL010000591">
    <property type="protein sequence ID" value="KAJ8130060.1"/>
    <property type="molecule type" value="Genomic_DNA"/>
</dbReference>
<gene>
    <name evidence="1" type="ORF">O1611_g3570</name>
</gene>